<evidence type="ECO:0000313" key="6">
    <source>
        <dbReference type="Proteomes" id="UP000312512"/>
    </source>
</evidence>
<accession>A0A5C4W536</accession>
<dbReference type="GO" id="GO:1901982">
    <property type="term" value="F:maltose binding"/>
    <property type="evidence" value="ECO:0007669"/>
    <property type="project" value="TreeGrafter"/>
</dbReference>
<evidence type="ECO:0000256" key="3">
    <source>
        <dbReference type="ARBA" id="ARBA00022729"/>
    </source>
</evidence>
<dbReference type="RefSeq" id="WP_139633805.1">
    <property type="nucleotide sequence ID" value="NZ_VDLX02000011.1"/>
</dbReference>
<keyword evidence="2" id="KW-0813">Transport</keyword>
<dbReference type="OrthoDB" id="2644341at2"/>
<sequence>MTSRSLLSYAAVAVVALTATACGGSVTGNDNAETDGRTTIVVWAGSTGATEPLKRQLIDAFNTSQDKYTIELEVQPASAEAHAKLINAVKNKQGPNLVLDDGQPQGLGQVIAMGSVVPLDTYLDAADSSLKKSDFTEGMLDTGTFNGQVYSLPTQGGDFALIYNKEMFKAAGIEQPPATWAELQEDAAKLTKGTEQYGMYLPIGNGEGTSYYWQAMLWSAGGSFINADNTQVEFNSPEGVTALKAWTDMIKKGTAYPTSLKTPSDNGNTVAMTSKKAAMAINGAYNLGVLDKALGKENVGVAPLPPIGEPAMNLGSNNSYILRGTPAQQDGAWAFLQYWLKPDVQAKWDIANGFLPTNTKTADDPSWTKYLAENPRIKVFADELSYAKSRPSIEAYAAVSTALYTELEKAMLLKQTPEEALKNAEAAATAALK</sequence>
<reference evidence="5 6" key="1">
    <citation type="submission" date="2019-10" db="EMBL/GenBank/DDBJ databases">
        <title>Nonomuraea sp. nov., isolated from Phyllanthus amarus.</title>
        <authorList>
            <person name="Klykleung N."/>
            <person name="Tanasupawat S."/>
        </authorList>
    </citation>
    <scope>NUCLEOTIDE SEQUENCE [LARGE SCALE GENOMIC DNA]</scope>
    <source>
        <strain evidence="5 6">PA1-10</strain>
    </source>
</reference>
<evidence type="ECO:0000256" key="2">
    <source>
        <dbReference type="ARBA" id="ARBA00022448"/>
    </source>
</evidence>
<dbReference type="GO" id="GO:0055052">
    <property type="term" value="C:ATP-binding cassette (ABC) transporter complex, substrate-binding subunit-containing"/>
    <property type="evidence" value="ECO:0007669"/>
    <property type="project" value="TreeGrafter"/>
</dbReference>
<evidence type="ECO:0000256" key="4">
    <source>
        <dbReference type="SAM" id="SignalP"/>
    </source>
</evidence>
<dbReference type="PANTHER" id="PTHR30061">
    <property type="entry name" value="MALTOSE-BINDING PERIPLASMIC PROTEIN"/>
    <property type="match status" value="1"/>
</dbReference>
<dbReference type="AlphaFoldDB" id="A0A5C4W536"/>
<evidence type="ECO:0000313" key="5">
    <source>
        <dbReference type="EMBL" id="KAB8191997.1"/>
    </source>
</evidence>
<dbReference type="SUPFAM" id="SSF53850">
    <property type="entry name" value="Periplasmic binding protein-like II"/>
    <property type="match status" value="1"/>
</dbReference>
<keyword evidence="3 4" id="KW-0732">Signal</keyword>
<gene>
    <name evidence="5" type="ORF">FH608_029120</name>
</gene>
<comment type="caution">
    <text evidence="5">The sequence shown here is derived from an EMBL/GenBank/DDBJ whole genome shotgun (WGS) entry which is preliminary data.</text>
</comment>
<keyword evidence="6" id="KW-1185">Reference proteome</keyword>
<dbReference type="CDD" id="cd14748">
    <property type="entry name" value="PBP2_UgpB"/>
    <property type="match status" value="1"/>
</dbReference>
<name>A0A5C4W536_9ACTN</name>
<comment type="similarity">
    <text evidence="1">Belongs to the bacterial solute-binding protein 1 family.</text>
</comment>
<dbReference type="GO" id="GO:0015768">
    <property type="term" value="P:maltose transport"/>
    <property type="evidence" value="ECO:0007669"/>
    <property type="project" value="TreeGrafter"/>
</dbReference>
<dbReference type="PANTHER" id="PTHR30061:SF50">
    <property type="entry name" value="MALTOSE_MALTODEXTRIN-BINDING PERIPLASMIC PROTEIN"/>
    <property type="match status" value="1"/>
</dbReference>
<dbReference type="Proteomes" id="UP000312512">
    <property type="component" value="Unassembled WGS sequence"/>
</dbReference>
<dbReference type="EMBL" id="VDLX02000011">
    <property type="protein sequence ID" value="KAB8191997.1"/>
    <property type="molecule type" value="Genomic_DNA"/>
</dbReference>
<evidence type="ECO:0000256" key="1">
    <source>
        <dbReference type="ARBA" id="ARBA00008520"/>
    </source>
</evidence>
<dbReference type="PROSITE" id="PS51257">
    <property type="entry name" value="PROKAR_LIPOPROTEIN"/>
    <property type="match status" value="1"/>
</dbReference>
<proteinExistence type="inferred from homology"/>
<dbReference type="Gene3D" id="3.40.190.10">
    <property type="entry name" value="Periplasmic binding protein-like II"/>
    <property type="match status" value="1"/>
</dbReference>
<dbReference type="InterPro" id="IPR006059">
    <property type="entry name" value="SBP"/>
</dbReference>
<dbReference type="GO" id="GO:0042956">
    <property type="term" value="P:maltodextrin transmembrane transport"/>
    <property type="evidence" value="ECO:0007669"/>
    <property type="project" value="TreeGrafter"/>
</dbReference>
<organism evidence="5 6">
    <name type="scientific">Nonomuraea phyllanthi</name>
    <dbReference type="NCBI Taxonomy" id="2219224"/>
    <lineage>
        <taxon>Bacteria</taxon>
        <taxon>Bacillati</taxon>
        <taxon>Actinomycetota</taxon>
        <taxon>Actinomycetes</taxon>
        <taxon>Streptosporangiales</taxon>
        <taxon>Streptosporangiaceae</taxon>
        <taxon>Nonomuraea</taxon>
    </lineage>
</organism>
<feature type="signal peptide" evidence="4">
    <location>
        <begin position="1"/>
        <end position="21"/>
    </location>
</feature>
<protein>
    <submittedName>
        <fullName evidence="5">Extracellular solute-binding protein</fullName>
    </submittedName>
</protein>
<dbReference type="Pfam" id="PF13416">
    <property type="entry name" value="SBP_bac_8"/>
    <property type="match status" value="1"/>
</dbReference>
<feature type="chain" id="PRO_5039495009" evidence="4">
    <location>
        <begin position="22"/>
        <end position="433"/>
    </location>
</feature>